<protein>
    <submittedName>
        <fullName evidence="2">Uncharacterized protein</fullName>
    </submittedName>
</protein>
<proteinExistence type="predicted"/>
<evidence type="ECO:0000256" key="1">
    <source>
        <dbReference type="SAM" id="MobiDB-lite"/>
    </source>
</evidence>
<keyword evidence="3" id="KW-1185">Reference proteome</keyword>
<gene>
    <name evidence="2" type="ORF">MVEN_01782200</name>
</gene>
<evidence type="ECO:0000313" key="2">
    <source>
        <dbReference type="EMBL" id="KAF7343493.1"/>
    </source>
</evidence>
<dbReference type="OrthoDB" id="3021398at2759"/>
<reference evidence="2" key="1">
    <citation type="submission" date="2020-05" db="EMBL/GenBank/DDBJ databases">
        <title>Mycena genomes resolve the evolution of fungal bioluminescence.</title>
        <authorList>
            <person name="Tsai I.J."/>
        </authorList>
    </citation>
    <scope>NUCLEOTIDE SEQUENCE</scope>
    <source>
        <strain evidence="2">CCC161011</strain>
    </source>
</reference>
<feature type="compositionally biased region" description="Low complexity" evidence="1">
    <location>
        <begin position="49"/>
        <end position="63"/>
    </location>
</feature>
<dbReference type="AlphaFoldDB" id="A0A8H6XLJ8"/>
<dbReference type="Proteomes" id="UP000620124">
    <property type="component" value="Unassembled WGS sequence"/>
</dbReference>
<feature type="region of interest" description="Disordered" evidence="1">
    <location>
        <begin position="49"/>
        <end position="92"/>
    </location>
</feature>
<feature type="compositionally biased region" description="Acidic residues" evidence="1">
    <location>
        <begin position="70"/>
        <end position="85"/>
    </location>
</feature>
<accession>A0A8H6XLJ8</accession>
<dbReference type="EMBL" id="JACAZI010000016">
    <property type="protein sequence ID" value="KAF7343493.1"/>
    <property type="molecule type" value="Genomic_DNA"/>
</dbReference>
<sequence length="200" mass="21169">MTPVPKLPPVEPVISPRVDIDIDFDPGGLVSLSFLKTDSIAGPSSLTGAASAIAESANASKSADTLPTDEASDEEDDDDLSETSEDVVSGLGGIGCTRRSPLCRMHISHAFPEASHFLKLPESDGLPQSTPFPRKAAPSPIKIPNASLHGPRVQLVRSSTTQSRPESTFSFDGVSAVSGTTIARVDRRFVHLVQRQVVEI</sequence>
<name>A0A8H6XLJ8_9AGAR</name>
<comment type="caution">
    <text evidence="2">The sequence shown here is derived from an EMBL/GenBank/DDBJ whole genome shotgun (WGS) entry which is preliminary data.</text>
</comment>
<evidence type="ECO:0000313" key="3">
    <source>
        <dbReference type="Proteomes" id="UP000620124"/>
    </source>
</evidence>
<organism evidence="2 3">
    <name type="scientific">Mycena venus</name>
    <dbReference type="NCBI Taxonomy" id="2733690"/>
    <lineage>
        <taxon>Eukaryota</taxon>
        <taxon>Fungi</taxon>
        <taxon>Dikarya</taxon>
        <taxon>Basidiomycota</taxon>
        <taxon>Agaricomycotina</taxon>
        <taxon>Agaricomycetes</taxon>
        <taxon>Agaricomycetidae</taxon>
        <taxon>Agaricales</taxon>
        <taxon>Marasmiineae</taxon>
        <taxon>Mycenaceae</taxon>
        <taxon>Mycena</taxon>
    </lineage>
</organism>